<dbReference type="AlphaFoldDB" id="A0A2P2E7J8"/>
<evidence type="ECO:0000256" key="3">
    <source>
        <dbReference type="ARBA" id="ARBA00022547"/>
    </source>
</evidence>
<dbReference type="GO" id="GO:0045259">
    <property type="term" value="C:proton-transporting ATP synthase complex"/>
    <property type="evidence" value="ECO:0007669"/>
    <property type="project" value="UniProtKB-KW"/>
</dbReference>
<keyword evidence="9 13" id="KW-0066">ATP synthesis</keyword>
<evidence type="ECO:0000313" key="16">
    <source>
        <dbReference type="EMBL" id="GBF57020.1"/>
    </source>
</evidence>
<evidence type="ECO:0000256" key="12">
    <source>
        <dbReference type="ARBA" id="ARBA00037847"/>
    </source>
</evidence>
<dbReference type="GO" id="GO:0046961">
    <property type="term" value="F:proton-transporting ATPase activity, rotational mechanism"/>
    <property type="evidence" value="ECO:0007669"/>
    <property type="project" value="TreeGrafter"/>
</dbReference>
<dbReference type="Proteomes" id="UP000245086">
    <property type="component" value="Unassembled WGS sequence"/>
</dbReference>
<reference evidence="16" key="1">
    <citation type="journal article" date="2018" name="Genome Announc.">
        <title>Draft Genome Sequence of "Candidatus Phycosocius bacilliformis," an Alphaproteobacterial Ectosymbiont of the Hydrocarbon-Producing Green Alga Botryococcus braunii.</title>
        <authorList>
            <person name="Tanabe Y."/>
            <person name="Yamaguchi H."/>
            <person name="Watanabe M.M."/>
        </authorList>
    </citation>
    <scope>NUCLEOTIDE SEQUENCE [LARGE SCALE GENOMIC DNA]</scope>
    <source>
        <strain evidence="16">BOTRYCO-2</strain>
    </source>
</reference>
<name>A0A2P2E7J8_9PROT</name>
<dbReference type="HAMAP" id="MF_01398">
    <property type="entry name" value="ATP_synth_b_bprime"/>
    <property type="match status" value="1"/>
</dbReference>
<feature type="transmembrane region" description="Helical" evidence="13">
    <location>
        <begin position="34"/>
        <end position="54"/>
    </location>
</feature>
<comment type="subunit">
    <text evidence="13">F-type ATPases have 2 components, F(1) - the catalytic core - and F(0) - the membrane proton channel. F(1) has five subunits: alpha(3), beta(3), gamma(1), delta(1), epsilon(1). F(0) has three main subunits: a(1), b(2) and c(10-14). The alpha and beta chains form an alternating ring which encloses part of the gamma chain. F(1) is attached to F(0) by a central stalk formed by the gamma and epsilon chains, while a peripheral stalk is formed by the delta and b chains.</text>
</comment>
<evidence type="ECO:0000313" key="17">
    <source>
        <dbReference type="Proteomes" id="UP000245086"/>
    </source>
</evidence>
<evidence type="ECO:0000256" key="9">
    <source>
        <dbReference type="ARBA" id="ARBA00023310"/>
    </source>
</evidence>
<evidence type="ECO:0000256" key="13">
    <source>
        <dbReference type="HAMAP-Rule" id="MF_01398"/>
    </source>
</evidence>
<proteinExistence type="inferred from homology"/>
<keyword evidence="6 13" id="KW-1133">Transmembrane helix</keyword>
<evidence type="ECO:0000256" key="7">
    <source>
        <dbReference type="ARBA" id="ARBA00023065"/>
    </source>
</evidence>
<dbReference type="PANTHER" id="PTHR33445:SF1">
    <property type="entry name" value="ATP SYNTHASE SUBUNIT B"/>
    <property type="match status" value="1"/>
</dbReference>
<evidence type="ECO:0000256" key="1">
    <source>
        <dbReference type="ARBA" id="ARBA00005513"/>
    </source>
</evidence>
<organism evidence="16 17">
    <name type="scientific">Candidatus Phycosocius bacilliformis</name>
    <dbReference type="NCBI Taxonomy" id="1445552"/>
    <lineage>
        <taxon>Bacteria</taxon>
        <taxon>Pseudomonadati</taxon>
        <taxon>Pseudomonadota</taxon>
        <taxon>Alphaproteobacteria</taxon>
        <taxon>Caulobacterales</taxon>
        <taxon>Caulobacterales incertae sedis</taxon>
        <taxon>Candidatus Phycosocius</taxon>
    </lineage>
</organism>
<dbReference type="EMBL" id="BFBR01000002">
    <property type="protein sequence ID" value="GBF57020.1"/>
    <property type="molecule type" value="Genomic_DNA"/>
</dbReference>
<comment type="function">
    <text evidence="10 13">F(1)F(0) ATP synthase produces ATP from ADP in the presence of a proton or sodium gradient. F-type ATPases consist of two structural domains, F(1) containing the extramembraneous catalytic core and F(0) containing the membrane proton channel, linked together by a central stalk and a peripheral stalk. During catalysis, ATP synthesis in the catalytic domain of F(1) is coupled via a rotary mechanism of the central stalk subunits to proton translocation.</text>
</comment>
<dbReference type="PANTHER" id="PTHR33445">
    <property type="entry name" value="ATP SYNTHASE SUBUNIT B', CHLOROPLASTIC"/>
    <property type="match status" value="1"/>
</dbReference>
<evidence type="ECO:0000256" key="4">
    <source>
        <dbReference type="ARBA" id="ARBA00022692"/>
    </source>
</evidence>
<dbReference type="InterPro" id="IPR002146">
    <property type="entry name" value="ATP_synth_b/b'su_bac/chlpt"/>
</dbReference>
<comment type="similarity">
    <text evidence="1 13 14">Belongs to the ATPase B chain family.</text>
</comment>
<keyword evidence="7 13" id="KW-0406">Ion transport</keyword>
<keyword evidence="17" id="KW-1185">Reference proteome</keyword>
<dbReference type="RefSeq" id="WP_108983916.1">
    <property type="nucleotide sequence ID" value="NZ_BFBR01000002.1"/>
</dbReference>
<dbReference type="InterPro" id="IPR050059">
    <property type="entry name" value="ATP_synthase_B_chain"/>
</dbReference>
<evidence type="ECO:0000256" key="15">
    <source>
        <dbReference type="SAM" id="Coils"/>
    </source>
</evidence>
<evidence type="ECO:0000256" key="2">
    <source>
        <dbReference type="ARBA" id="ARBA00022448"/>
    </source>
</evidence>
<evidence type="ECO:0000256" key="11">
    <source>
        <dbReference type="ARBA" id="ARBA00025614"/>
    </source>
</evidence>
<feature type="coiled-coil region" evidence="15">
    <location>
        <begin position="74"/>
        <end position="142"/>
    </location>
</feature>
<sequence>MAGESQAVEAAGQAGEHAGGGFPPFDPSLFSSQIFWFWLAFGALYIVLAAVVIPRIAKTLADRKSAIELDLKAAADETAAAQAARLEAEQAAAEARAQARKKVEEVRQAQEAAAAKAEAAATKKATTKITKAEEKIAAAREAALAGVNDTIGELAGAIVEQVSGIKPTAKALDSAVKSVTGAA</sequence>
<evidence type="ECO:0000256" key="8">
    <source>
        <dbReference type="ARBA" id="ARBA00023136"/>
    </source>
</evidence>
<evidence type="ECO:0000256" key="6">
    <source>
        <dbReference type="ARBA" id="ARBA00022989"/>
    </source>
</evidence>
<keyword evidence="3 13" id="KW-0138">CF(0)</keyword>
<keyword evidence="2 13" id="KW-0813">Transport</keyword>
<keyword evidence="15" id="KW-0175">Coiled coil</keyword>
<dbReference type="Pfam" id="PF00430">
    <property type="entry name" value="ATP-synt_B"/>
    <property type="match status" value="1"/>
</dbReference>
<accession>A0A2P2E7J8</accession>
<comment type="function">
    <text evidence="11">Component of the F(0) channel, it forms part of the peripheral stalk, linking F(1) to F(0). The b'-subunit is a diverged and duplicated form of b found in plants and photosynthetic bacteria.</text>
</comment>
<comment type="caution">
    <text evidence="16">The sequence shown here is derived from an EMBL/GenBank/DDBJ whole genome shotgun (WGS) entry which is preliminary data.</text>
</comment>
<keyword evidence="4 13" id="KW-0812">Transmembrane</keyword>
<dbReference type="GO" id="GO:0046933">
    <property type="term" value="F:proton-transporting ATP synthase activity, rotational mechanism"/>
    <property type="evidence" value="ECO:0007669"/>
    <property type="project" value="UniProtKB-UniRule"/>
</dbReference>
<gene>
    <name evidence="16" type="primary">atpG_2</name>
    <name evidence="13" type="synonym">atpF</name>
    <name evidence="16" type="ORF">PbB2_00678</name>
</gene>
<dbReference type="GO" id="GO:0005886">
    <property type="term" value="C:plasma membrane"/>
    <property type="evidence" value="ECO:0007669"/>
    <property type="project" value="UniProtKB-SubCell"/>
</dbReference>
<keyword evidence="13" id="KW-1003">Cell membrane</keyword>
<protein>
    <recommendedName>
        <fullName evidence="13">ATP synthase subunit b</fullName>
    </recommendedName>
    <alternativeName>
        <fullName evidence="13">ATP synthase F(0) sector subunit b</fullName>
    </alternativeName>
    <alternativeName>
        <fullName evidence="13">ATPase subunit I</fullName>
    </alternativeName>
    <alternativeName>
        <fullName evidence="13">F-type ATPase subunit b</fullName>
        <shortName evidence="13">F-ATPase subunit b</shortName>
    </alternativeName>
</protein>
<dbReference type="GO" id="GO:0012505">
    <property type="term" value="C:endomembrane system"/>
    <property type="evidence" value="ECO:0007669"/>
    <property type="project" value="UniProtKB-SubCell"/>
</dbReference>
<keyword evidence="8 13" id="KW-0472">Membrane</keyword>
<comment type="subcellular location">
    <subcellularLocation>
        <location evidence="13">Cell membrane</location>
        <topology evidence="13">Single-pass membrane protein</topology>
    </subcellularLocation>
    <subcellularLocation>
        <location evidence="12">Endomembrane system</location>
        <topology evidence="12">Single-pass membrane protein</topology>
    </subcellularLocation>
</comment>
<dbReference type="OrthoDB" id="9805716at2"/>
<evidence type="ECO:0000256" key="14">
    <source>
        <dbReference type="RuleBase" id="RU003848"/>
    </source>
</evidence>
<evidence type="ECO:0000256" key="10">
    <source>
        <dbReference type="ARBA" id="ARBA00025198"/>
    </source>
</evidence>
<keyword evidence="5 13" id="KW-0375">Hydrogen ion transport</keyword>
<evidence type="ECO:0000256" key="5">
    <source>
        <dbReference type="ARBA" id="ARBA00022781"/>
    </source>
</evidence>